<evidence type="ECO:0000256" key="1">
    <source>
        <dbReference type="SAM" id="MobiDB-lite"/>
    </source>
</evidence>
<comment type="caution">
    <text evidence="2">The sequence shown here is derived from an EMBL/GenBank/DDBJ whole genome shotgun (WGS) entry which is preliminary data.</text>
</comment>
<reference evidence="2 3" key="1">
    <citation type="journal article" date="2018" name="BMC Genomics">
        <title>The genome of Naegleria lovaniensis, the basis for a comparative approach to unravel pathogenicity factors of the human pathogenic amoeba N. fowleri.</title>
        <authorList>
            <person name="Liechti N."/>
            <person name="Schurch N."/>
            <person name="Bruggmann R."/>
            <person name="Wittwer M."/>
        </authorList>
    </citation>
    <scope>NUCLEOTIDE SEQUENCE [LARGE SCALE GENOMIC DNA]</scope>
    <source>
        <strain evidence="2 3">ATCC 30569</strain>
    </source>
</reference>
<feature type="region of interest" description="Disordered" evidence="1">
    <location>
        <begin position="226"/>
        <end position="264"/>
    </location>
</feature>
<sequence length="264" mass="29279">MSASDDPKSFDLKHSKDVVTTNIHDIKVEKSNLETSSEIATTNNTNNNSNLNSRTIVTISQEEELLTLNHASASTTENSLQPQQLHQDDDNNFNSMNSGNIENHRLSTESNTTTSSTHSKASNSGSDISKRPIAPWQEELLSKYKNDGKFKFVTQTAEQKLSTITTTQQQASSPEQHATSSMSTLGSSSLTPTTERIAKISPGVHHKESVRVSADFHNFLNKFKTIEQKTKEEPQVLTSPRGHHFSSSTSRDTKSEHHSDQQQQ</sequence>
<dbReference type="RefSeq" id="XP_044546395.1">
    <property type="nucleotide sequence ID" value="XM_044697773.1"/>
</dbReference>
<feature type="compositionally biased region" description="Low complexity" evidence="1">
    <location>
        <begin position="108"/>
        <end position="126"/>
    </location>
</feature>
<accession>A0AA88GMR2</accession>
<dbReference type="AlphaFoldDB" id="A0AA88GMR2"/>
<dbReference type="GeneID" id="68100225"/>
<proteinExistence type="predicted"/>
<dbReference type="EMBL" id="PYSW02000030">
    <property type="protein sequence ID" value="KAG2379133.1"/>
    <property type="molecule type" value="Genomic_DNA"/>
</dbReference>
<name>A0AA88GMR2_NAELO</name>
<protein>
    <submittedName>
        <fullName evidence="2">Uncharacterized protein</fullName>
    </submittedName>
</protein>
<evidence type="ECO:0000313" key="3">
    <source>
        <dbReference type="Proteomes" id="UP000816034"/>
    </source>
</evidence>
<keyword evidence="3" id="KW-1185">Reference proteome</keyword>
<gene>
    <name evidence="2" type="ORF">C9374_007771</name>
</gene>
<feature type="compositionally biased region" description="Low complexity" evidence="1">
    <location>
        <begin position="35"/>
        <end position="53"/>
    </location>
</feature>
<feature type="region of interest" description="Disordered" evidence="1">
    <location>
        <begin position="72"/>
        <end position="131"/>
    </location>
</feature>
<feature type="compositionally biased region" description="Low complexity" evidence="1">
    <location>
        <begin position="179"/>
        <end position="192"/>
    </location>
</feature>
<feature type="compositionally biased region" description="Polar residues" evidence="1">
    <location>
        <begin position="72"/>
        <end position="85"/>
    </location>
</feature>
<feature type="compositionally biased region" description="Basic and acidic residues" evidence="1">
    <location>
        <begin position="251"/>
        <end position="264"/>
    </location>
</feature>
<feature type="region of interest" description="Disordered" evidence="1">
    <location>
        <begin position="164"/>
        <end position="192"/>
    </location>
</feature>
<feature type="region of interest" description="Disordered" evidence="1">
    <location>
        <begin position="34"/>
        <end position="53"/>
    </location>
</feature>
<organism evidence="2 3">
    <name type="scientific">Naegleria lovaniensis</name>
    <name type="common">Amoeba</name>
    <dbReference type="NCBI Taxonomy" id="51637"/>
    <lineage>
        <taxon>Eukaryota</taxon>
        <taxon>Discoba</taxon>
        <taxon>Heterolobosea</taxon>
        <taxon>Tetramitia</taxon>
        <taxon>Eutetramitia</taxon>
        <taxon>Vahlkampfiidae</taxon>
        <taxon>Naegleria</taxon>
    </lineage>
</organism>
<dbReference type="Proteomes" id="UP000816034">
    <property type="component" value="Unassembled WGS sequence"/>
</dbReference>
<feature type="compositionally biased region" description="Polar residues" evidence="1">
    <location>
        <begin position="92"/>
        <end position="101"/>
    </location>
</feature>
<evidence type="ECO:0000313" key="2">
    <source>
        <dbReference type="EMBL" id="KAG2379133.1"/>
    </source>
</evidence>